<name>A0AA88YE67_PINIB</name>
<reference evidence="1" key="1">
    <citation type="submission" date="2019-08" db="EMBL/GenBank/DDBJ databases">
        <title>The improved chromosome-level genome for the pearl oyster Pinctada fucata martensii using PacBio sequencing and Hi-C.</title>
        <authorList>
            <person name="Zheng Z."/>
        </authorList>
    </citation>
    <scope>NUCLEOTIDE SEQUENCE</scope>
    <source>
        <strain evidence="1">ZZ-2019</strain>
        <tissue evidence="1">Adductor muscle</tissue>
    </source>
</reference>
<accession>A0AA88YE67</accession>
<comment type="caution">
    <text evidence="1">The sequence shown here is derived from an EMBL/GenBank/DDBJ whole genome shotgun (WGS) entry which is preliminary data.</text>
</comment>
<evidence type="ECO:0000313" key="2">
    <source>
        <dbReference type="Proteomes" id="UP001186944"/>
    </source>
</evidence>
<gene>
    <name evidence="1" type="ORF">FSP39_021035</name>
</gene>
<sequence length="138" mass="16027">MGNRCRLRTAICQVNSRRCGYPGLRAHNPLTSPVTQRSRRTYKCGVKQPPHFTDKDENKKRLFYTTPMHPSNISRTKKDEILLTCTDNGDRYKLAPTSRRVIQRLDLRGNVIHVYEFGADGKNKTVYNADYSCRKQKH</sequence>
<dbReference type="Proteomes" id="UP001186944">
    <property type="component" value="Unassembled WGS sequence"/>
</dbReference>
<evidence type="ECO:0000313" key="1">
    <source>
        <dbReference type="EMBL" id="KAK3103687.1"/>
    </source>
</evidence>
<proteinExistence type="predicted"/>
<dbReference type="EMBL" id="VSWD01000005">
    <property type="protein sequence ID" value="KAK3103687.1"/>
    <property type="molecule type" value="Genomic_DNA"/>
</dbReference>
<keyword evidence="2" id="KW-1185">Reference proteome</keyword>
<organism evidence="1 2">
    <name type="scientific">Pinctada imbricata</name>
    <name type="common">Atlantic pearl-oyster</name>
    <name type="synonym">Pinctada martensii</name>
    <dbReference type="NCBI Taxonomy" id="66713"/>
    <lineage>
        <taxon>Eukaryota</taxon>
        <taxon>Metazoa</taxon>
        <taxon>Spiralia</taxon>
        <taxon>Lophotrochozoa</taxon>
        <taxon>Mollusca</taxon>
        <taxon>Bivalvia</taxon>
        <taxon>Autobranchia</taxon>
        <taxon>Pteriomorphia</taxon>
        <taxon>Pterioida</taxon>
        <taxon>Pterioidea</taxon>
        <taxon>Pteriidae</taxon>
        <taxon>Pinctada</taxon>
    </lineage>
</organism>
<dbReference type="AlphaFoldDB" id="A0AA88YE67"/>
<protein>
    <submittedName>
        <fullName evidence="1">Uncharacterized protein</fullName>
    </submittedName>
</protein>